<dbReference type="EMBL" id="JACCBT010000001">
    <property type="protein sequence ID" value="NYE14753.1"/>
    <property type="molecule type" value="Genomic_DNA"/>
</dbReference>
<keyword evidence="2" id="KW-1133">Transmembrane helix</keyword>
<feature type="transmembrane region" description="Helical" evidence="2">
    <location>
        <begin position="196"/>
        <end position="215"/>
    </location>
</feature>
<feature type="transmembrane region" description="Helical" evidence="2">
    <location>
        <begin position="42"/>
        <end position="65"/>
    </location>
</feature>
<accession>A0A7Y9KG87</accession>
<evidence type="ECO:0000313" key="5">
    <source>
        <dbReference type="Proteomes" id="UP000591272"/>
    </source>
</evidence>
<feature type="transmembrane region" description="Helical" evidence="2">
    <location>
        <begin position="163"/>
        <end position="184"/>
    </location>
</feature>
<evidence type="ECO:0000256" key="1">
    <source>
        <dbReference type="ARBA" id="ARBA00007362"/>
    </source>
</evidence>
<name>A0A7Y9KG87_9ACTN</name>
<dbReference type="SUPFAM" id="SSF103481">
    <property type="entry name" value="Multidrug resistance efflux transporter EmrE"/>
    <property type="match status" value="1"/>
</dbReference>
<dbReference type="GO" id="GO:0016020">
    <property type="term" value="C:membrane"/>
    <property type="evidence" value="ECO:0007669"/>
    <property type="project" value="InterPro"/>
</dbReference>
<feature type="domain" description="EamA" evidence="3">
    <location>
        <begin position="166"/>
        <end position="296"/>
    </location>
</feature>
<keyword evidence="2" id="KW-0472">Membrane</keyword>
<feature type="transmembrane region" description="Helical" evidence="2">
    <location>
        <begin position="256"/>
        <end position="275"/>
    </location>
</feature>
<protein>
    <submittedName>
        <fullName evidence="4">Threonine/homoserine efflux transporter RhtA</fullName>
    </submittedName>
</protein>
<comment type="caution">
    <text evidence="4">The sequence shown here is derived from an EMBL/GenBank/DDBJ whole genome shotgun (WGS) entry which is preliminary data.</text>
</comment>
<organism evidence="4 5">
    <name type="scientific">Actinomadura citrea</name>
    <dbReference type="NCBI Taxonomy" id="46158"/>
    <lineage>
        <taxon>Bacteria</taxon>
        <taxon>Bacillati</taxon>
        <taxon>Actinomycetota</taxon>
        <taxon>Actinomycetes</taxon>
        <taxon>Streptosporangiales</taxon>
        <taxon>Thermomonosporaceae</taxon>
        <taxon>Actinomadura</taxon>
    </lineage>
</organism>
<feature type="transmembrane region" description="Helical" evidence="2">
    <location>
        <begin position="111"/>
        <end position="132"/>
    </location>
</feature>
<reference evidence="4 5" key="1">
    <citation type="submission" date="2020-07" db="EMBL/GenBank/DDBJ databases">
        <title>Sequencing the genomes of 1000 actinobacteria strains.</title>
        <authorList>
            <person name="Klenk H.-P."/>
        </authorList>
    </citation>
    <scope>NUCLEOTIDE SEQUENCE [LARGE SCALE GENOMIC DNA]</scope>
    <source>
        <strain evidence="4 5">DSM 43461</strain>
    </source>
</reference>
<proteinExistence type="inferred from homology"/>
<keyword evidence="2" id="KW-0812">Transmembrane</keyword>
<dbReference type="InterPro" id="IPR000620">
    <property type="entry name" value="EamA_dom"/>
</dbReference>
<dbReference type="AlphaFoldDB" id="A0A7Y9KG87"/>
<feature type="transmembrane region" description="Helical" evidence="2">
    <location>
        <begin position="86"/>
        <end position="105"/>
    </location>
</feature>
<evidence type="ECO:0000256" key="2">
    <source>
        <dbReference type="SAM" id="Phobius"/>
    </source>
</evidence>
<gene>
    <name evidence="4" type="ORF">BJ999_005049</name>
</gene>
<dbReference type="InterPro" id="IPR037185">
    <property type="entry name" value="EmrE-like"/>
</dbReference>
<sequence>MRVGGDGALRGVAVGLLGLLFCVAGDAFSALGAEDQFPFAPGALGAVFGGLFLAGYAVVKIGLSVRSRGGSAAEEIQRVRASAGSVRWPIGCLAVSGVFYLPLLVGATQRIGSFATVIAIAFCGPLGVAVWGTLRKARYVAVLWPVLAGVGLWVMSLQEESRIDWLGYAFAAVAAVCFAVNVSAVEKLEDRGAETIGLALAGLLTIPGAACWLVVGGLDWFQPRVLMLAMLTGLCTACVAPVLEARSIGYLGKEKFGVLSSGEPIMSLPIGLLLLGETPGWFVATGVLIIVVAIVANTTDLDEPLLRWLGRRDLGRLRGSRRLAKAAVPADGAARTADSQSLEVAAALWPLAQGGNTKAAALLTGVLTPVAERAGLTKR</sequence>
<feature type="transmembrane region" description="Helical" evidence="2">
    <location>
        <begin position="139"/>
        <end position="157"/>
    </location>
</feature>
<dbReference type="RefSeq" id="WP_179835578.1">
    <property type="nucleotide sequence ID" value="NZ_BMRD01000010.1"/>
</dbReference>
<feature type="transmembrane region" description="Helical" evidence="2">
    <location>
        <begin position="221"/>
        <end position="244"/>
    </location>
</feature>
<evidence type="ECO:0000313" key="4">
    <source>
        <dbReference type="EMBL" id="NYE14753.1"/>
    </source>
</evidence>
<evidence type="ECO:0000259" key="3">
    <source>
        <dbReference type="Pfam" id="PF00892"/>
    </source>
</evidence>
<feature type="transmembrane region" description="Helical" evidence="2">
    <location>
        <begin position="281"/>
        <end position="299"/>
    </location>
</feature>
<dbReference type="Proteomes" id="UP000591272">
    <property type="component" value="Unassembled WGS sequence"/>
</dbReference>
<dbReference type="Pfam" id="PF00892">
    <property type="entry name" value="EamA"/>
    <property type="match status" value="1"/>
</dbReference>
<comment type="similarity">
    <text evidence="1">Belongs to the EamA transporter family.</text>
</comment>
<keyword evidence="5" id="KW-1185">Reference proteome</keyword>